<keyword evidence="4 5" id="KW-0472">Membrane</keyword>
<feature type="transmembrane region" description="Helical" evidence="5">
    <location>
        <begin position="396"/>
        <end position="416"/>
    </location>
</feature>
<feature type="transmembrane region" description="Helical" evidence="5">
    <location>
        <begin position="428"/>
        <end position="447"/>
    </location>
</feature>
<feature type="transmembrane region" description="Helical" evidence="5">
    <location>
        <begin position="518"/>
        <end position="538"/>
    </location>
</feature>
<dbReference type="SUPFAM" id="SSF103473">
    <property type="entry name" value="MFS general substrate transporter"/>
    <property type="match status" value="1"/>
</dbReference>
<keyword evidence="7" id="KW-1185">Reference proteome</keyword>
<dbReference type="Proteomes" id="UP000694845">
    <property type="component" value="Unplaced"/>
</dbReference>
<comment type="subcellular location">
    <subcellularLocation>
        <location evidence="1">Membrane</location>
        <topology evidence="1">Multi-pass membrane protein</topology>
    </subcellularLocation>
</comment>
<dbReference type="GO" id="GO:0016020">
    <property type="term" value="C:membrane"/>
    <property type="evidence" value="ECO:0007669"/>
    <property type="project" value="UniProtKB-SubCell"/>
</dbReference>
<evidence type="ECO:0000313" key="7">
    <source>
        <dbReference type="Proteomes" id="UP000694845"/>
    </source>
</evidence>
<gene>
    <name evidence="8 9 10" type="primary">LOC110973499</name>
</gene>
<feature type="transmembrane region" description="Helical" evidence="5">
    <location>
        <begin position="180"/>
        <end position="200"/>
    </location>
</feature>
<evidence type="ECO:0000259" key="6">
    <source>
        <dbReference type="PROSITE" id="PS50850"/>
    </source>
</evidence>
<dbReference type="InterPro" id="IPR020846">
    <property type="entry name" value="MFS_dom"/>
</dbReference>
<evidence type="ECO:0000313" key="9">
    <source>
        <dbReference type="RefSeq" id="XP_022080053.1"/>
    </source>
</evidence>
<feature type="transmembrane region" description="Helical" evidence="5">
    <location>
        <begin position="239"/>
        <end position="257"/>
    </location>
</feature>
<accession>A0A8B7XGY2</accession>
<evidence type="ECO:0000313" key="10">
    <source>
        <dbReference type="RefSeq" id="XP_022080054.1"/>
    </source>
</evidence>
<feature type="transmembrane region" description="Helical" evidence="5">
    <location>
        <begin position="121"/>
        <end position="142"/>
    </location>
</feature>
<proteinExistence type="predicted"/>
<sequence>MDVDAALQNVGGFGPLQKANFFLCSLATLLAPIHMIGPALSVGQPDGYRCRPPPGFTLNETVPYLGGDADEDTYDSCHLYRVRNGSVTSELTTCLHGWEYESTHGETSVVTDLDLVCEKRLLGGTIQSISYIGCLLGSLILGQMSDTYGRRKSLICSLLGLGVCGTVVSCAWNYYLIAALFFGVGFWLGGTVVISYVLAIEMCTTDRRMKGHVVNGVMYGTGVLLVGPLAYVFPNWRHFQLAISLPSFLLLPFIILCSESPRWLVQKGRFEEAEKIIARFAKSNKVPYSKVLSVHDETKDFPLEDVSCIDRESSDATDHRNGYAKVQNGKLPSTVSMIEKSNHGMRDRKRLYSTFHLFTTKKMAARTLILFLCWFTANCVYFGSVINTSNLAGHKYLNFFLIALLELTCYPIDYFVMKRFGRKRPLMAYFVGSAIACTVVAFTPVKIGSGVSLVVVIVAFSMLGRYFVGGVFNIVFLISAEVFPTVLRNIGLGACFTVGRIGAVISPFLVHLNTVAEWVPLTIFGAVSLVAGLLVSLLPETRHTHLPETISDGAQLAKPKPPPAHV</sequence>
<dbReference type="PROSITE" id="PS50850">
    <property type="entry name" value="MFS"/>
    <property type="match status" value="1"/>
</dbReference>
<dbReference type="GeneID" id="110973499"/>
<organism evidence="7 9">
    <name type="scientific">Acanthaster planci</name>
    <name type="common">Crown-of-thorns starfish</name>
    <dbReference type="NCBI Taxonomy" id="133434"/>
    <lineage>
        <taxon>Eukaryota</taxon>
        <taxon>Metazoa</taxon>
        <taxon>Echinodermata</taxon>
        <taxon>Eleutherozoa</taxon>
        <taxon>Asterozoa</taxon>
        <taxon>Asteroidea</taxon>
        <taxon>Valvatacea</taxon>
        <taxon>Valvatida</taxon>
        <taxon>Acanthasteridae</taxon>
        <taxon>Acanthaster</taxon>
    </lineage>
</organism>
<evidence type="ECO:0000256" key="3">
    <source>
        <dbReference type="ARBA" id="ARBA00022989"/>
    </source>
</evidence>
<dbReference type="KEGG" id="aplc:110973499"/>
<feature type="transmembrane region" description="Helical" evidence="5">
    <location>
        <begin position="154"/>
        <end position="174"/>
    </location>
</feature>
<evidence type="ECO:0000256" key="2">
    <source>
        <dbReference type="ARBA" id="ARBA00022692"/>
    </source>
</evidence>
<feature type="domain" description="Major facilitator superfamily (MFS) profile" evidence="6">
    <location>
        <begin position="78"/>
        <end position="543"/>
    </location>
</feature>
<dbReference type="RefSeq" id="XP_022080052.1">
    <property type="nucleotide sequence ID" value="XM_022224360.1"/>
</dbReference>
<dbReference type="AlphaFoldDB" id="A0A8B7XGY2"/>
<dbReference type="GO" id="GO:0022857">
    <property type="term" value="F:transmembrane transporter activity"/>
    <property type="evidence" value="ECO:0007669"/>
    <property type="project" value="InterPro"/>
</dbReference>
<dbReference type="Gene3D" id="1.20.1250.20">
    <property type="entry name" value="MFS general substrate transporter like domains"/>
    <property type="match status" value="1"/>
</dbReference>
<keyword evidence="2 5" id="KW-0812">Transmembrane</keyword>
<dbReference type="InterPro" id="IPR011701">
    <property type="entry name" value="MFS"/>
</dbReference>
<dbReference type="RefSeq" id="XP_022080054.1">
    <property type="nucleotide sequence ID" value="XM_022224362.1"/>
</dbReference>
<feature type="transmembrane region" description="Helical" evidence="5">
    <location>
        <begin position="212"/>
        <end position="233"/>
    </location>
</feature>
<dbReference type="CDD" id="cd17317">
    <property type="entry name" value="MFS_SLC22"/>
    <property type="match status" value="1"/>
</dbReference>
<feature type="transmembrane region" description="Helical" evidence="5">
    <location>
        <begin position="490"/>
        <end position="512"/>
    </location>
</feature>
<evidence type="ECO:0000256" key="5">
    <source>
        <dbReference type="SAM" id="Phobius"/>
    </source>
</evidence>
<name>A0A8B7XGY2_ACAPL</name>
<protein>
    <submittedName>
        <fullName evidence="8 9">Organic cation transporter protein-like</fullName>
    </submittedName>
</protein>
<feature type="transmembrane region" description="Helical" evidence="5">
    <location>
        <begin position="363"/>
        <end position="384"/>
    </location>
</feature>
<evidence type="ECO:0000256" key="4">
    <source>
        <dbReference type="ARBA" id="ARBA00023136"/>
    </source>
</evidence>
<dbReference type="RefSeq" id="XP_022080053.1">
    <property type="nucleotide sequence ID" value="XM_022224361.1"/>
</dbReference>
<dbReference type="OrthoDB" id="3936150at2759"/>
<dbReference type="OMA" id="VMKRFGR"/>
<evidence type="ECO:0000313" key="8">
    <source>
        <dbReference type="RefSeq" id="XP_022080052.1"/>
    </source>
</evidence>
<feature type="transmembrane region" description="Helical" evidence="5">
    <location>
        <begin position="453"/>
        <end position="478"/>
    </location>
</feature>
<dbReference type="InterPro" id="IPR036259">
    <property type="entry name" value="MFS_trans_sf"/>
</dbReference>
<dbReference type="Pfam" id="PF07690">
    <property type="entry name" value="MFS_1"/>
    <property type="match status" value="1"/>
</dbReference>
<reference evidence="8 9" key="1">
    <citation type="submission" date="2025-04" db="UniProtKB">
        <authorList>
            <consortium name="RefSeq"/>
        </authorList>
    </citation>
    <scope>IDENTIFICATION</scope>
</reference>
<evidence type="ECO:0000256" key="1">
    <source>
        <dbReference type="ARBA" id="ARBA00004141"/>
    </source>
</evidence>
<keyword evidence="3 5" id="KW-1133">Transmembrane helix</keyword>
<dbReference type="PANTHER" id="PTHR24064">
    <property type="entry name" value="SOLUTE CARRIER FAMILY 22 MEMBER"/>
    <property type="match status" value="1"/>
</dbReference>